<dbReference type="GO" id="GO:0005929">
    <property type="term" value="C:cilium"/>
    <property type="evidence" value="ECO:0007669"/>
    <property type="project" value="TreeGrafter"/>
</dbReference>
<keyword evidence="3" id="KW-1185">Reference proteome</keyword>
<dbReference type="EMBL" id="NIVC01000628">
    <property type="protein sequence ID" value="PAA79578.1"/>
    <property type="molecule type" value="Genomic_DNA"/>
</dbReference>
<evidence type="ECO:0000313" key="3">
    <source>
        <dbReference type="Proteomes" id="UP000215902"/>
    </source>
</evidence>
<dbReference type="Proteomes" id="UP000215902">
    <property type="component" value="Unassembled WGS sequence"/>
</dbReference>
<dbReference type="EMBL" id="NIVC01004196">
    <property type="protein sequence ID" value="PAA48246.1"/>
    <property type="molecule type" value="Genomic_DNA"/>
</dbReference>
<dbReference type="InterPro" id="IPR033558">
    <property type="entry name" value="IFT25"/>
</dbReference>
<protein>
    <recommendedName>
        <fullName evidence="4">F5/8 type C domain-containing protein</fullName>
    </recommendedName>
</protein>
<name>A0A267G0G5_9PLAT</name>
<dbReference type="GO" id="GO:0030992">
    <property type="term" value="C:intraciliary transport particle B"/>
    <property type="evidence" value="ECO:0007669"/>
    <property type="project" value="InterPro"/>
</dbReference>
<dbReference type="InterPro" id="IPR008979">
    <property type="entry name" value="Galactose-bd-like_sf"/>
</dbReference>
<organism evidence="2 3">
    <name type="scientific">Macrostomum lignano</name>
    <dbReference type="NCBI Taxonomy" id="282301"/>
    <lineage>
        <taxon>Eukaryota</taxon>
        <taxon>Metazoa</taxon>
        <taxon>Spiralia</taxon>
        <taxon>Lophotrochozoa</taxon>
        <taxon>Platyhelminthes</taxon>
        <taxon>Rhabditophora</taxon>
        <taxon>Macrostomorpha</taxon>
        <taxon>Macrostomida</taxon>
        <taxon>Macrostomidae</taxon>
        <taxon>Macrostomum</taxon>
    </lineage>
</organism>
<accession>A0A267G0G5</accession>
<gene>
    <name evidence="1" type="ORF">BOX15_Mlig022189g1</name>
    <name evidence="2" type="ORF">BOX15_Mlig022189g2</name>
</gene>
<evidence type="ECO:0000313" key="2">
    <source>
        <dbReference type="EMBL" id="PAA79578.1"/>
    </source>
</evidence>
<dbReference type="OrthoDB" id="271080at2759"/>
<reference evidence="2 3" key="1">
    <citation type="submission" date="2017-06" db="EMBL/GenBank/DDBJ databases">
        <title>A platform for efficient transgenesis in Macrostomum lignano, a flatworm model organism for stem cell research.</title>
        <authorList>
            <person name="Berezikov E."/>
        </authorList>
    </citation>
    <scope>NUCLEOTIDE SEQUENCE [LARGE SCALE GENOMIC DNA]</scope>
    <source>
        <strain evidence="2">DV1</strain>
        <tissue evidence="2">Whole organism</tissue>
    </source>
</reference>
<dbReference type="SUPFAM" id="SSF49785">
    <property type="entry name" value="Galactose-binding domain-like"/>
    <property type="match status" value="1"/>
</dbReference>
<dbReference type="STRING" id="282301.A0A267G0G5"/>
<comment type="caution">
    <text evidence="2">The sequence shown here is derived from an EMBL/GenBank/DDBJ whole genome shotgun (WGS) entry which is preliminary data.</text>
</comment>
<proteinExistence type="predicted"/>
<feature type="non-terminal residue" evidence="2">
    <location>
        <position position="1"/>
    </location>
</feature>
<evidence type="ECO:0008006" key="4">
    <source>
        <dbReference type="Google" id="ProtNLM"/>
    </source>
</evidence>
<dbReference type="AlphaFoldDB" id="A0A267G0G5"/>
<dbReference type="Gene3D" id="2.60.120.260">
    <property type="entry name" value="Galactose-binding domain-like"/>
    <property type="match status" value="1"/>
</dbReference>
<evidence type="ECO:0000313" key="1">
    <source>
        <dbReference type="EMBL" id="PAA48246.1"/>
    </source>
</evidence>
<sequence length="139" mass="15707">SRLMFDVANPESAMVTVATSSDPNHRPDFILTDDPKEFWMSTGLFPQEFVISFNSQMEISSISLSHVNIQHMEVFMCPNQDGENFDPLCEEDLDQAEGSFNTASIPLKKKINVWHLRFLITSASDHFVAVQKVKVEGRA</sequence>
<dbReference type="PANTHER" id="PTHR33906:SF1">
    <property type="entry name" value="INTRAFLAGELLAR TRANSPORT PROTEIN 25 HOMOLOG"/>
    <property type="match status" value="1"/>
</dbReference>
<dbReference type="PANTHER" id="PTHR33906">
    <property type="entry name" value="INTRAFLAGELLAR TRANSPORT PROTEIN 25 HOMOLOG"/>
    <property type="match status" value="1"/>
</dbReference>
<dbReference type="GO" id="GO:0042073">
    <property type="term" value="P:intraciliary transport"/>
    <property type="evidence" value="ECO:0007669"/>
    <property type="project" value="InterPro"/>
</dbReference>